<dbReference type="PANTHER" id="PTHR43591">
    <property type="entry name" value="METHYLTRANSFERASE"/>
    <property type="match status" value="1"/>
</dbReference>
<name>A0AAD9EFX2_9PEZI</name>
<keyword evidence="3" id="KW-0808">Transferase</keyword>
<feature type="region of interest" description="Disordered" evidence="2">
    <location>
        <begin position="350"/>
        <end position="378"/>
    </location>
</feature>
<evidence type="ECO:0000313" key="3">
    <source>
        <dbReference type="EMBL" id="KAK1849914.1"/>
    </source>
</evidence>
<dbReference type="Proteomes" id="UP001243330">
    <property type="component" value="Unassembled WGS sequence"/>
</dbReference>
<organism evidence="3 4">
    <name type="scientific">Colletotrichum chrysophilum</name>
    <dbReference type="NCBI Taxonomy" id="1836956"/>
    <lineage>
        <taxon>Eukaryota</taxon>
        <taxon>Fungi</taxon>
        <taxon>Dikarya</taxon>
        <taxon>Ascomycota</taxon>
        <taxon>Pezizomycotina</taxon>
        <taxon>Sordariomycetes</taxon>
        <taxon>Hypocreomycetidae</taxon>
        <taxon>Glomerellales</taxon>
        <taxon>Glomerellaceae</taxon>
        <taxon>Colletotrichum</taxon>
        <taxon>Colletotrichum gloeosporioides species complex</taxon>
    </lineage>
</organism>
<keyword evidence="4" id="KW-1185">Reference proteome</keyword>
<keyword evidence="3" id="KW-0489">Methyltransferase</keyword>
<dbReference type="EMBL" id="JAQOWY010000132">
    <property type="protein sequence ID" value="KAK1849914.1"/>
    <property type="molecule type" value="Genomic_DNA"/>
</dbReference>
<comment type="caution">
    <text evidence="3">The sequence shown here is derived from an EMBL/GenBank/DDBJ whole genome shotgun (WGS) entry which is preliminary data.</text>
</comment>
<dbReference type="PANTHER" id="PTHR43591:SF24">
    <property type="entry name" value="2-METHOXY-6-POLYPRENYL-1,4-BENZOQUINOL METHYLASE, MITOCHONDRIAL"/>
    <property type="match status" value="1"/>
</dbReference>
<accession>A0AAD9EFX2</accession>
<dbReference type="InterPro" id="IPR029063">
    <property type="entry name" value="SAM-dependent_MTases_sf"/>
</dbReference>
<proteinExistence type="inferred from homology"/>
<comment type="similarity">
    <text evidence="1">Belongs to the methyltransferase superfamily. LaeA methyltransferase family.</text>
</comment>
<dbReference type="GO" id="GO:0008168">
    <property type="term" value="F:methyltransferase activity"/>
    <property type="evidence" value="ECO:0007669"/>
    <property type="project" value="UniProtKB-KW"/>
</dbReference>
<feature type="compositionally biased region" description="Low complexity" evidence="2">
    <location>
        <begin position="25"/>
        <end position="37"/>
    </location>
</feature>
<dbReference type="Gene3D" id="3.40.50.150">
    <property type="entry name" value="Vaccinia Virus protein VP39"/>
    <property type="match status" value="1"/>
</dbReference>
<reference evidence="3" key="1">
    <citation type="submission" date="2023-01" db="EMBL/GenBank/DDBJ databases">
        <title>Colletotrichum chrysophilum M932 genome sequence.</title>
        <authorList>
            <person name="Baroncelli R."/>
        </authorList>
    </citation>
    <scope>NUCLEOTIDE SEQUENCE</scope>
    <source>
        <strain evidence="3">M932</strain>
    </source>
</reference>
<evidence type="ECO:0000256" key="2">
    <source>
        <dbReference type="SAM" id="MobiDB-lite"/>
    </source>
</evidence>
<gene>
    <name evidence="3" type="ORF">CCHR01_07477</name>
</gene>
<feature type="region of interest" description="Disordered" evidence="2">
    <location>
        <begin position="1"/>
        <end position="37"/>
    </location>
</feature>
<dbReference type="AlphaFoldDB" id="A0AAD9EFX2"/>
<evidence type="ECO:0000313" key="4">
    <source>
        <dbReference type="Proteomes" id="UP001243330"/>
    </source>
</evidence>
<sequence length="378" mass="42541">MANPPQDFEVQVAADEEPQDDTRSEMGSSIASSSTSLRSSLLDYRRENGRTYHRYKDGKYNMPNDERELDRMGTLRRYPQSSFKLTSAVDLVHHMCLLTLDDRLGIAPPCREDAKVGRVLDVGTGTGIWAIQFGDDHPEADILGVDLSATQPSDVPPNVRFEIDDIEDVWTFSQPFQYIHSRFMSSSIGDWRLFLQRCYDNLEPGGYVELQETAIVAKSDDDTLKPEHALSKWSNYLVEASMKLGAAWVDTPELRQLMVDIGFEDVALSTYKWPTNPWPKDPHFKELGMWNNEALMTGLEAITMAPMTRALEWLPEEVRVFLIDVRKEGNDRNIHAYWPQYILVGRKPLRETPAPAPAPEASPAAASSPAAAHSTPTA</sequence>
<feature type="compositionally biased region" description="Low complexity" evidence="2">
    <location>
        <begin position="361"/>
        <end position="378"/>
    </location>
</feature>
<protein>
    <submittedName>
        <fullName evidence="3">Methyltransferase domain-containing protein</fullName>
    </submittedName>
</protein>
<dbReference type="GO" id="GO:0032259">
    <property type="term" value="P:methylation"/>
    <property type="evidence" value="ECO:0007669"/>
    <property type="project" value="UniProtKB-KW"/>
</dbReference>
<evidence type="ECO:0000256" key="1">
    <source>
        <dbReference type="ARBA" id="ARBA00038158"/>
    </source>
</evidence>
<dbReference type="SUPFAM" id="SSF53335">
    <property type="entry name" value="S-adenosyl-L-methionine-dependent methyltransferases"/>
    <property type="match status" value="1"/>
</dbReference>
<dbReference type="CDD" id="cd02440">
    <property type="entry name" value="AdoMet_MTases"/>
    <property type="match status" value="1"/>
</dbReference>
<dbReference type="Pfam" id="PF13489">
    <property type="entry name" value="Methyltransf_23"/>
    <property type="match status" value="1"/>
</dbReference>